<proteinExistence type="predicted"/>
<dbReference type="Proteomes" id="UP000719942">
    <property type="component" value="Unassembled WGS sequence"/>
</dbReference>
<dbReference type="RefSeq" id="WP_219965395.1">
    <property type="nucleotide sequence ID" value="NZ_JAGFNZ010000003.1"/>
</dbReference>
<dbReference type="SUPFAM" id="SSF54427">
    <property type="entry name" value="NTF2-like"/>
    <property type="match status" value="1"/>
</dbReference>
<evidence type="ECO:0000313" key="2">
    <source>
        <dbReference type="Proteomes" id="UP000719942"/>
    </source>
</evidence>
<dbReference type="InterPro" id="IPR032710">
    <property type="entry name" value="NTF2-like_dom_sf"/>
</dbReference>
<gene>
    <name evidence="1" type="ORF">J5W02_09190</name>
</gene>
<dbReference type="EMBL" id="JAGFNZ010000003">
    <property type="protein sequence ID" value="MBW7572987.1"/>
    <property type="molecule type" value="Genomic_DNA"/>
</dbReference>
<name>A0ABS7DPK2_9FIRM</name>
<organism evidence="1 2">
    <name type="scientific">Caproiciproducens faecalis</name>
    <dbReference type="NCBI Taxonomy" id="2820301"/>
    <lineage>
        <taxon>Bacteria</taxon>
        <taxon>Bacillati</taxon>
        <taxon>Bacillota</taxon>
        <taxon>Clostridia</taxon>
        <taxon>Eubacteriales</taxon>
        <taxon>Acutalibacteraceae</taxon>
        <taxon>Caproiciproducens</taxon>
    </lineage>
</organism>
<keyword evidence="2" id="KW-1185">Reference proteome</keyword>
<protein>
    <submittedName>
        <fullName evidence="1">Uncharacterized protein</fullName>
    </submittedName>
</protein>
<reference evidence="1 2" key="1">
    <citation type="submission" date="2021-03" db="EMBL/GenBank/DDBJ databases">
        <title>Caproiciproducens sp. nov. isolated from feces of cow.</title>
        <authorList>
            <person name="Choi J.-Y."/>
        </authorList>
    </citation>
    <scope>NUCLEOTIDE SEQUENCE [LARGE SCALE GENOMIC DNA]</scope>
    <source>
        <strain evidence="1 2">AGMB10547</strain>
    </source>
</reference>
<comment type="caution">
    <text evidence="1">The sequence shown here is derived from an EMBL/GenBank/DDBJ whole genome shotgun (WGS) entry which is preliminary data.</text>
</comment>
<dbReference type="Gene3D" id="3.10.450.50">
    <property type="match status" value="1"/>
</dbReference>
<evidence type="ECO:0000313" key="1">
    <source>
        <dbReference type="EMBL" id="MBW7572987.1"/>
    </source>
</evidence>
<sequence>MKKIKEFFRVFLGKNKEMKHVWQVFPEQGGYLVPWAAACVGKTGGIFTLEGTDRAVLDDDGKILSLTLGIGKNT</sequence>
<accession>A0ABS7DPK2</accession>